<accession>A0A8J2WVZ8</accession>
<keyword evidence="3" id="KW-1185">Reference proteome</keyword>
<keyword evidence="1" id="KW-0732">Signal</keyword>
<dbReference type="Proteomes" id="UP000789595">
    <property type="component" value="Unassembled WGS sequence"/>
</dbReference>
<dbReference type="EMBL" id="CAKKNE010000003">
    <property type="protein sequence ID" value="CAH0370642.1"/>
    <property type="molecule type" value="Genomic_DNA"/>
</dbReference>
<protein>
    <submittedName>
        <fullName evidence="2">Uncharacterized protein</fullName>
    </submittedName>
</protein>
<sequence length="178" mass="19418">MPRGRRAALLLAAASPARALLAPQTVTRTQTRRNLATTPDEISHAAHYNAYDYNAESQGASEDDWRSMATAAGAIDEDPAEKWAGLFTPWDASQETAAEDTSLEKIYAVQRDPVNLPPLPQENWGGMFSPWEADDTSLNKIYAVQSDPVAQVVPHYEVGFEPEEVPQAGVAPWNAIQA</sequence>
<name>A0A8J2WVZ8_9STRA</name>
<evidence type="ECO:0000313" key="3">
    <source>
        <dbReference type="Proteomes" id="UP000789595"/>
    </source>
</evidence>
<dbReference type="AlphaFoldDB" id="A0A8J2WVZ8"/>
<reference evidence="2" key="1">
    <citation type="submission" date="2021-11" db="EMBL/GenBank/DDBJ databases">
        <authorList>
            <consortium name="Genoscope - CEA"/>
            <person name="William W."/>
        </authorList>
    </citation>
    <scope>NUCLEOTIDE SEQUENCE</scope>
</reference>
<comment type="caution">
    <text evidence="2">The sequence shown here is derived from an EMBL/GenBank/DDBJ whole genome shotgun (WGS) entry which is preliminary data.</text>
</comment>
<organism evidence="2 3">
    <name type="scientific">Pelagomonas calceolata</name>
    <dbReference type="NCBI Taxonomy" id="35677"/>
    <lineage>
        <taxon>Eukaryota</taxon>
        <taxon>Sar</taxon>
        <taxon>Stramenopiles</taxon>
        <taxon>Ochrophyta</taxon>
        <taxon>Pelagophyceae</taxon>
        <taxon>Pelagomonadales</taxon>
        <taxon>Pelagomonadaceae</taxon>
        <taxon>Pelagomonas</taxon>
    </lineage>
</organism>
<proteinExistence type="predicted"/>
<gene>
    <name evidence="2" type="ORF">PECAL_3P05380</name>
</gene>
<evidence type="ECO:0000313" key="2">
    <source>
        <dbReference type="EMBL" id="CAH0370642.1"/>
    </source>
</evidence>
<evidence type="ECO:0000256" key="1">
    <source>
        <dbReference type="SAM" id="SignalP"/>
    </source>
</evidence>
<feature type="signal peptide" evidence="1">
    <location>
        <begin position="1"/>
        <end position="19"/>
    </location>
</feature>
<feature type="chain" id="PRO_5035233323" evidence="1">
    <location>
        <begin position="20"/>
        <end position="178"/>
    </location>
</feature>